<keyword evidence="2" id="KW-1185">Reference proteome</keyword>
<protein>
    <submittedName>
        <fullName evidence="1">Uncharacterized protein</fullName>
    </submittedName>
</protein>
<proteinExistence type="predicted"/>
<dbReference type="AlphaFoldDB" id="A0A3M7SAU6"/>
<comment type="caution">
    <text evidence="1">The sequence shown here is derived from an EMBL/GenBank/DDBJ whole genome shotgun (WGS) entry which is preliminary data.</text>
</comment>
<sequence>MAFLQPFRRCLQFRLNSSNDSQSCKKSKILPVLLLFFVKGSASSTVSLNGLLNQISDYFKGTRSLYSNFFRSKYLTANFSKKIFQFDENQFIQSIKKKCRIKFKPTSRNYLF</sequence>
<name>A0A3M7SAU6_BRAPC</name>
<dbReference type="EMBL" id="REGN01001763">
    <property type="protein sequence ID" value="RNA32690.1"/>
    <property type="molecule type" value="Genomic_DNA"/>
</dbReference>
<accession>A0A3M7SAU6</accession>
<evidence type="ECO:0000313" key="1">
    <source>
        <dbReference type="EMBL" id="RNA32690.1"/>
    </source>
</evidence>
<organism evidence="1 2">
    <name type="scientific">Brachionus plicatilis</name>
    <name type="common">Marine rotifer</name>
    <name type="synonym">Brachionus muelleri</name>
    <dbReference type="NCBI Taxonomy" id="10195"/>
    <lineage>
        <taxon>Eukaryota</taxon>
        <taxon>Metazoa</taxon>
        <taxon>Spiralia</taxon>
        <taxon>Gnathifera</taxon>
        <taxon>Rotifera</taxon>
        <taxon>Eurotatoria</taxon>
        <taxon>Monogononta</taxon>
        <taxon>Pseudotrocha</taxon>
        <taxon>Ploima</taxon>
        <taxon>Brachionidae</taxon>
        <taxon>Brachionus</taxon>
    </lineage>
</organism>
<gene>
    <name evidence="1" type="ORF">BpHYR1_022230</name>
</gene>
<reference evidence="1 2" key="1">
    <citation type="journal article" date="2018" name="Sci. Rep.">
        <title>Genomic signatures of local adaptation to the degree of environmental predictability in rotifers.</title>
        <authorList>
            <person name="Franch-Gras L."/>
            <person name="Hahn C."/>
            <person name="Garcia-Roger E.M."/>
            <person name="Carmona M.J."/>
            <person name="Serra M."/>
            <person name="Gomez A."/>
        </authorList>
    </citation>
    <scope>NUCLEOTIDE SEQUENCE [LARGE SCALE GENOMIC DNA]</scope>
    <source>
        <strain evidence="1">HYR1</strain>
    </source>
</reference>
<evidence type="ECO:0000313" key="2">
    <source>
        <dbReference type="Proteomes" id="UP000276133"/>
    </source>
</evidence>
<dbReference type="Proteomes" id="UP000276133">
    <property type="component" value="Unassembled WGS sequence"/>
</dbReference>